<keyword evidence="6 7" id="KW-0812">Transmembrane</keyword>
<protein>
    <recommendedName>
        <fullName evidence="6">Ion-translocating oxidoreductase complex subunit G</fullName>
        <ecNumber evidence="6">7.-.-.-</ecNumber>
    </recommendedName>
    <alternativeName>
        <fullName evidence="6">Rnf electron transport complex subunit G</fullName>
    </alternativeName>
</protein>
<keyword evidence="10" id="KW-1185">Reference proteome</keyword>
<keyword evidence="6" id="KW-1003">Cell membrane</keyword>
<dbReference type="PANTHER" id="PTHR36118">
    <property type="entry name" value="ION-TRANSLOCATING OXIDOREDUCTASE COMPLEX SUBUNIT G"/>
    <property type="match status" value="1"/>
</dbReference>
<comment type="caution">
    <text evidence="9">The sequence shown here is derived from an EMBL/GenBank/DDBJ whole genome shotgun (WGS) entry which is preliminary data.</text>
</comment>
<dbReference type="Pfam" id="PF04205">
    <property type="entry name" value="FMN_bind"/>
    <property type="match status" value="1"/>
</dbReference>
<dbReference type="Proteomes" id="UP000661435">
    <property type="component" value="Unassembled WGS sequence"/>
</dbReference>
<dbReference type="InterPro" id="IPR007329">
    <property type="entry name" value="FMN-bd"/>
</dbReference>
<proteinExistence type="inferred from homology"/>
<evidence type="ECO:0000256" key="7">
    <source>
        <dbReference type="SAM" id="Phobius"/>
    </source>
</evidence>
<dbReference type="PANTHER" id="PTHR36118:SF1">
    <property type="entry name" value="ION-TRANSLOCATING OXIDOREDUCTASE COMPLEX SUBUNIT G"/>
    <property type="match status" value="1"/>
</dbReference>
<evidence type="ECO:0000313" key="10">
    <source>
        <dbReference type="Proteomes" id="UP000661435"/>
    </source>
</evidence>
<dbReference type="GO" id="GO:0009055">
    <property type="term" value="F:electron transfer activity"/>
    <property type="evidence" value="ECO:0007669"/>
    <property type="project" value="InterPro"/>
</dbReference>
<dbReference type="SMART" id="SM00900">
    <property type="entry name" value="FMN_bind"/>
    <property type="match status" value="1"/>
</dbReference>
<comment type="subunit">
    <text evidence="6">The complex is composed of six subunits: RnfA, RnfB, RnfC, RnfD, RnfE and RnfG.</text>
</comment>
<dbReference type="Gene3D" id="3.90.1010.20">
    <property type="match status" value="1"/>
</dbReference>
<dbReference type="PIRSF" id="PIRSF006091">
    <property type="entry name" value="E_trnsport_RnfG"/>
    <property type="match status" value="1"/>
</dbReference>
<evidence type="ECO:0000256" key="2">
    <source>
        <dbReference type="ARBA" id="ARBA00022553"/>
    </source>
</evidence>
<comment type="cofactor">
    <cofactor evidence="6">
        <name>FMN</name>
        <dbReference type="ChEBI" id="CHEBI:58210"/>
    </cofactor>
</comment>
<keyword evidence="5 6" id="KW-0249">Electron transport</keyword>
<dbReference type="HAMAP" id="MF_00479">
    <property type="entry name" value="RsxG_RnfG"/>
    <property type="match status" value="1"/>
</dbReference>
<keyword evidence="2 6" id="KW-0597">Phosphoprotein</keyword>
<dbReference type="EC" id="7.-.-.-" evidence="6"/>
<dbReference type="RefSeq" id="WP_186907752.1">
    <property type="nucleotide sequence ID" value="NZ_JACOPP010000010.1"/>
</dbReference>
<name>A0A8J6M8M5_9FIRM</name>
<evidence type="ECO:0000256" key="3">
    <source>
        <dbReference type="ARBA" id="ARBA00022630"/>
    </source>
</evidence>
<dbReference type="GO" id="GO:0010181">
    <property type="term" value="F:FMN binding"/>
    <property type="evidence" value="ECO:0007669"/>
    <property type="project" value="InterPro"/>
</dbReference>
<keyword evidence="6" id="KW-1278">Translocase</keyword>
<gene>
    <name evidence="6" type="primary">rnfG</name>
    <name evidence="9" type="ORF">H8S57_09025</name>
</gene>
<reference evidence="9" key="1">
    <citation type="submission" date="2020-08" db="EMBL/GenBank/DDBJ databases">
        <title>Genome public.</title>
        <authorList>
            <person name="Liu C."/>
            <person name="Sun Q."/>
        </authorList>
    </citation>
    <scope>NUCLEOTIDE SEQUENCE</scope>
    <source>
        <strain evidence="9">NSJ-51</strain>
    </source>
</reference>
<feature type="transmembrane region" description="Helical" evidence="7">
    <location>
        <begin position="12"/>
        <end position="32"/>
    </location>
</feature>
<keyword evidence="3 6" id="KW-0285">Flavoprotein</keyword>
<evidence type="ECO:0000256" key="5">
    <source>
        <dbReference type="ARBA" id="ARBA00022982"/>
    </source>
</evidence>
<feature type="domain" description="FMN-binding" evidence="8">
    <location>
        <begin position="94"/>
        <end position="178"/>
    </location>
</feature>
<evidence type="ECO:0000256" key="4">
    <source>
        <dbReference type="ARBA" id="ARBA00022643"/>
    </source>
</evidence>
<keyword evidence="6 7" id="KW-1133">Transmembrane helix</keyword>
<dbReference type="InterPro" id="IPR010209">
    <property type="entry name" value="Ion_transpt_RnfG/RsxG"/>
</dbReference>
<evidence type="ECO:0000256" key="1">
    <source>
        <dbReference type="ARBA" id="ARBA00022448"/>
    </source>
</evidence>
<comment type="similarity">
    <text evidence="6">Belongs to the RnfG family.</text>
</comment>
<dbReference type="GO" id="GO:0005886">
    <property type="term" value="C:plasma membrane"/>
    <property type="evidence" value="ECO:0007669"/>
    <property type="project" value="UniProtKB-SubCell"/>
</dbReference>
<organism evidence="9 10">
    <name type="scientific">Lawsonibacter hominis</name>
    <dbReference type="NCBI Taxonomy" id="2763053"/>
    <lineage>
        <taxon>Bacteria</taxon>
        <taxon>Bacillati</taxon>
        <taxon>Bacillota</taxon>
        <taxon>Clostridia</taxon>
        <taxon>Eubacteriales</taxon>
        <taxon>Oscillospiraceae</taxon>
        <taxon>Lawsonibacter</taxon>
    </lineage>
</organism>
<comment type="function">
    <text evidence="6">Part of a membrane-bound complex that couples electron transfer with translocation of ions across the membrane.</text>
</comment>
<keyword evidence="1 6" id="KW-0813">Transport</keyword>
<feature type="modified residue" description="FMN phosphoryl threonine" evidence="6">
    <location>
        <position position="161"/>
    </location>
</feature>
<keyword evidence="6 7" id="KW-0472">Membrane</keyword>
<keyword evidence="4 6" id="KW-0288">FMN</keyword>
<evidence type="ECO:0000256" key="6">
    <source>
        <dbReference type="HAMAP-Rule" id="MF_00479"/>
    </source>
</evidence>
<accession>A0A8J6M8M5</accession>
<dbReference type="AlphaFoldDB" id="A0A8J6M8M5"/>
<dbReference type="EMBL" id="JACOPP010000010">
    <property type="protein sequence ID" value="MBC5733866.1"/>
    <property type="molecule type" value="Genomic_DNA"/>
</dbReference>
<evidence type="ECO:0000259" key="8">
    <source>
        <dbReference type="SMART" id="SM00900"/>
    </source>
</evidence>
<comment type="subcellular location">
    <subcellularLocation>
        <location evidence="6">Cell membrane</location>
        <topology evidence="6">Single-pass membrane protein</topology>
    </subcellularLocation>
</comment>
<sequence length="182" mass="18318">MSETAVKKEPGMATLVLVLFAISAIVALLLGVTNMITKPYIDANAEKTKQAAMAEVLPADGYEEVKYTGGDGTVDAVYRAGDAGWVVQVTPATSFSGTLSVMVGVDMEGKCTGVSIVATGETSGLGSNASKPAFKDQFIGKSGTLAVSKDGGEIDAITGATITSRGVTESVNSALAAAASMG</sequence>
<evidence type="ECO:0000313" key="9">
    <source>
        <dbReference type="EMBL" id="MBC5733866.1"/>
    </source>
</evidence>
<dbReference type="GO" id="GO:0022900">
    <property type="term" value="P:electron transport chain"/>
    <property type="evidence" value="ECO:0007669"/>
    <property type="project" value="UniProtKB-UniRule"/>
</dbReference>